<dbReference type="InterPro" id="IPR001789">
    <property type="entry name" value="Sig_transdc_resp-reg_receiver"/>
</dbReference>
<dbReference type="Pfam" id="PF00072">
    <property type="entry name" value="Response_reg"/>
    <property type="match status" value="1"/>
</dbReference>
<dbReference type="NCBIfam" id="NF007969">
    <property type="entry name" value="PRK10693.1"/>
    <property type="match status" value="1"/>
</dbReference>
<evidence type="ECO:0000256" key="2">
    <source>
        <dbReference type="ARBA" id="ARBA00022990"/>
    </source>
</evidence>
<dbReference type="GO" id="GO:0010468">
    <property type="term" value="P:regulation of gene expression"/>
    <property type="evidence" value="ECO:0007669"/>
    <property type="project" value="UniProtKB-UniRule"/>
</dbReference>
<keyword evidence="7" id="KW-1185">Reference proteome</keyword>
<gene>
    <name evidence="3" type="primary">rssB</name>
    <name evidence="6" type="ORF">M979_1044</name>
</gene>
<dbReference type="EMBL" id="LXEO01000013">
    <property type="protein sequence ID" value="OAT19993.1"/>
    <property type="molecule type" value="Genomic_DNA"/>
</dbReference>
<dbReference type="HAMAP" id="MF_00958">
    <property type="entry name" value="RssB"/>
    <property type="match status" value="1"/>
</dbReference>
<dbReference type="InterPro" id="IPR011006">
    <property type="entry name" value="CheY-like_superfamily"/>
</dbReference>
<dbReference type="GO" id="GO:0045862">
    <property type="term" value="P:positive regulation of proteolysis"/>
    <property type="evidence" value="ECO:0007669"/>
    <property type="project" value="UniProtKB-UniRule"/>
</dbReference>
<sequence>MTQPLVGKLILIVEDEPVFRSLLENYLSSLGAVIAVAVDGIDALEKMTSFSPDLLICDLAMPRMNGLKLVEHLRNEGVQTPILVISATENMSDIAKALRFGVQDVLLKPIKDLNRLRETVFACLYPNMFNSRVEEEERLFQDWDALVSDPQAASTLLQELQPPVQQVISHCRVNYRQLITLNQPGLVLDIAALSENDLAFYCLDVTRAGDNGVLAALLLRALFNGLLQEQLSKQNQRLPELGNLLKQVNQLLRQANLTGQFPLMVGYYHSELKTLILVSAGLNATLNTGEHQIQVSNGVPLGTLGNTYLNQISQRCESWQCQVWGSGGRLRLMLSAE</sequence>
<dbReference type="Gene3D" id="3.60.40.10">
    <property type="entry name" value="PPM-type phosphatase domain"/>
    <property type="match status" value="1"/>
</dbReference>
<dbReference type="PANTHER" id="PTHR43228:SF1">
    <property type="entry name" value="TWO-COMPONENT RESPONSE REGULATOR ARR22"/>
    <property type="match status" value="1"/>
</dbReference>
<name>A0A1B7HWF3_9ENTR</name>
<protein>
    <recommendedName>
        <fullName evidence="3">Regulator of RpoS</fullName>
    </recommendedName>
</protein>
<comment type="PTM">
    <text evidence="3">Phosphorylated. Phosphorylation stimulates the interaction with RpoS and, therefore, the proteolysis of RpoS.</text>
</comment>
<evidence type="ECO:0000313" key="7">
    <source>
        <dbReference type="Proteomes" id="UP000078286"/>
    </source>
</evidence>
<dbReference type="AlphaFoldDB" id="A0A1B7HWF3"/>
<dbReference type="InterPro" id="IPR028616">
    <property type="entry name" value="RssB"/>
</dbReference>
<dbReference type="InterPro" id="IPR052048">
    <property type="entry name" value="ST_Response_Regulator"/>
</dbReference>
<comment type="subunit">
    <text evidence="3">Binds to RpoS.</text>
</comment>
<dbReference type="PROSITE" id="PS50110">
    <property type="entry name" value="RESPONSE_REGULATORY"/>
    <property type="match status" value="1"/>
</dbReference>
<evidence type="ECO:0000313" key="6">
    <source>
        <dbReference type="EMBL" id="OAT19993.1"/>
    </source>
</evidence>
<feature type="domain" description="Response regulatory" evidence="5">
    <location>
        <begin position="9"/>
        <end position="123"/>
    </location>
</feature>
<dbReference type="RefSeq" id="WP_064554000.1">
    <property type="nucleotide sequence ID" value="NZ_LXEO01000013.1"/>
</dbReference>
<dbReference type="Gene3D" id="3.40.50.2300">
    <property type="match status" value="1"/>
</dbReference>
<keyword evidence="3 4" id="KW-0597">Phosphoprotein</keyword>
<keyword evidence="3" id="KW-0346">Stress response</keyword>
<dbReference type="GO" id="GO:0000160">
    <property type="term" value="P:phosphorelay signal transduction system"/>
    <property type="evidence" value="ECO:0007669"/>
    <property type="project" value="InterPro"/>
</dbReference>
<dbReference type="GO" id="GO:0097588">
    <property type="term" value="P:archaeal or bacterial-type flagellum-dependent cell motility"/>
    <property type="evidence" value="ECO:0007669"/>
    <property type="project" value="UniProtKB-KW"/>
</dbReference>
<comment type="caution">
    <text evidence="6">The sequence shown here is derived from an EMBL/GenBank/DDBJ whole genome shotgun (WGS) entry which is preliminary data.</text>
</comment>
<evidence type="ECO:0000256" key="1">
    <source>
        <dbReference type="ARBA" id="ARBA00022779"/>
    </source>
</evidence>
<dbReference type="CDD" id="cd00156">
    <property type="entry name" value="REC"/>
    <property type="match status" value="1"/>
</dbReference>
<feature type="modified residue" description="4-aspartylphosphate" evidence="3 4">
    <location>
        <position position="58"/>
    </location>
</feature>
<comment type="function">
    <text evidence="3">Regulates the turnover of the sigma S factor (RpoS) by promoting its proteolysis in exponentially growing cells. Acts by binding and delivering RpoS to the ClpXP protease. RssB is not co-degraded with RpoS, but is released from the complex and can initiate a new cycle of RpoS recognition and degradation.</text>
</comment>
<comment type="similarity">
    <text evidence="3">Belongs to the RssB family.</text>
</comment>
<proteinExistence type="inferred from homology"/>
<evidence type="ECO:0000256" key="4">
    <source>
        <dbReference type="PROSITE-ProRule" id="PRU00169"/>
    </source>
</evidence>
<dbReference type="Proteomes" id="UP000078286">
    <property type="component" value="Unassembled WGS sequence"/>
</dbReference>
<keyword evidence="2" id="KW-0007">Acetylation</keyword>
<dbReference type="SMART" id="SM00448">
    <property type="entry name" value="REC"/>
    <property type="match status" value="1"/>
</dbReference>
<accession>A0A1B7HWF3</accession>
<evidence type="ECO:0000256" key="3">
    <source>
        <dbReference type="HAMAP-Rule" id="MF_00958"/>
    </source>
</evidence>
<evidence type="ECO:0000259" key="5">
    <source>
        <dbReference type="PROSITE" id="PS50110"/>
    </source>
</evidence>
<dbReference type="InterPro" id="IPR036457">
    <property type="entry name" value="PPM-type-like_dom_sf"/>
</dbReference>
<reference evidence="6 7" key="1">
    <citation type="submission" date="2016-04" db="EMBL/GenBank/DDBJ databases">
        <title>ATOL: Assembling a taxonomically balanced genome-scale reconstruction of the evolutionary history of the Enterobacteriaceae.</title>
        <authorList>
            <person name="Plunkett G.III."/>
            <person name="Neeno-Eckwall E.C."/>
            <person name="Glasner J.D."/>
            <person name="Perna N.T."/>
        </authorList>
    </citation>
    <scope>NUCLEOTIDE SEQUENCE [LARGE SCALE GENOMIC DNA]</scope>
    <source>
        <strain evidence="6 7">ATCC 51607</strain>
    </source>
</reference>
<keyword evidence="1" id="KW-0283">Flagellar rotation</keyword>
<dbReference type="PATRIC" id="fig|1354255.3.peg.1072"/>
<organism evidence="6 7">
    <name type="scientific">Buttiauxella noackiae ATCC 51607</name>
    <dbReference type="NCBI Taxonomy" id="1354255"/>
    <lineage>
        <taxon>Bacteria</taxon>
        <taxon>Pseudomonadati</taxon>
        <taxon>Pseudomonadota</taxon>
        <taxon>Gammaproteobacteria</taxon>
        <taxon>Enterobacterales</taxon>
        <taxon>Enterobacteriaceae</taxon>
        <taxon>Buttiauxella</taxon>
    </lineage>
</organism>
<dbReference type="SUPFAM" id="SSF52172">
    <property type="entry name" value="CheY-like"/>
    <property type="match status" value="1"/>
</dbReference>
<dbReference type="PANTHER" id="PTHR43228">
    <property type="entry name" value="TWO-COMPONENT RESPONSE REGULATOR"/>
    <property type="match status" value="1"/>
</dbReference>